<evidence type="ECO:0000313" key="4">
    <source>
        <dbReference type="Proteomes" id="UP000011087"/>
    </source>
</evidence>
<sequence>MSNMQVILISSSFKLAPSFVVILFICIVHVKSEDGCRPSCQSSGTLADGSNCAEKCCCCENGFEPTMYNKNCAICPAGKYLKKGAKLTEARCTSCVAGKYAPDQASSSCLDVYHTFYALIACQQGTISDSGAATCTKASVQRARRQQETGKLCARRQGEVEGCGFLMMRVKDLAKCNTDGEVDAFGCLKGCMSKTDCKASKSSTTTVNTAAELSNAKMTTSGYVEATWSKATGQENSICCHIDRQSQCLKDAGCSVIVGTSGARESMAMAQLPLLICSAALSLAYYHSSLRVVH</sequence>
<dbReference type="EMBL" id="JH992973">
    <property type="protein sequence ID" value="EKX52232.1"/>
    <property type="molecule type" value="Genomic_DNA"/>
</dbReference>
<dbReference type="EnsemblProtists" id="EKX52232">
    <property type="protein sequence ID" value="EKX52232"/>
    <property type="gene ID" value="GUITHDRAFT_133943"/>
</dbReference>
<evidence type="ECO:0000313" key="3">
    <source>
        <dbReference type="EnsemblProtists" id="EKX52232"/>
    </source>
</evidence>
<gene>
    <name evidence="2" type="ORF">GUITHDRAFT_133943</name>
</gene>
<dbReference type="RefSeq" id="XP_005839212.1">
    <property type="nucleotide sequence ID" value="XM_005839155.1"/>
</dbReference>
<evidence type="ECO:0000313" key="2">
    <source>
        <dbReference type="EMBL" id="EKX52232.1"/>
    </source>
</evidence>
<dbReference type="Proteomes" id="UP000011087">
    <property type="component" value="Unassembled WGS sequence"/>
</dbReference>
<reference evidence="2 4" key="1">
    <citation type="journal article" date="2012" name="Nature">
        <title>Algal genomes reveal evolutionary mosaicism and the fate of nucleomorphs.</title>
        <authorList>
            <consortium name="DOE Joint Genome Institute"/>
            <person name="Curtis B.A."/>
            <person name="Tanifuji G."/>
            <person name="Burki F."/>
            <person name="Gruber A."/>
            <person name="Irimia M."/>
            <person name="Maruyama S."/>
            <person name="Arias M.C."/>
            <person name="Ball S.G."/>
            <person name="Gile G.H."/>
            <person name="Hirakawa Y."/>
            <person name="Hopkins J.F."/>
            <person name="Kuo A."/>
            <person name="Rensing S.A."/>
            <person name="Schmutz J."/>
            <person name="Symeonidi A."/>
            <person name="Elias M."/>
            <person name="Eveleigh R.J."/>
            <person name="Herman E.K."/>
            <person name="Klute M.J."/>
            <person name="Nakayama T."/>
            <person name="Obornik M."/>
            <person name="Reyes-Prieto A."/>
            <person name="Armbrust E.V."/>
            <person name="Aves S.J."/>
            <person name="Beiko R.G."/>
            <person name="Coutinho P."/>
            <person name="Dacks J.B."/>
            <person name="Durnford D.G."/>
            <person name="Fast N.M."/>
            <person name="Green B.R."/>
            <person name="Grisdale C.J."/>
            <person name="Hempel F."/>
            <person name="Henrissat B."/>
            <person name="Hoppner M.P."/>
            <person name="Ishida K."/>
            <person name="Kim E."/>
            <person name="Koreny L."/>
            <person name="Kroth P.G."/>
            <person name="Liu Y."/>
            <person name="Malik S.B."/>
            <person name="Maier U.G."/>
            <person name="McRose D."/>
            <person name="Mock T."/>
            <person name="Neilson J.A."/>
            <person name="Onodera N.T."/>
            <person name="Poole A.M."/>
            <person name="Pritham E.J."/>
            <person name="Richards T.A."/>
            <person name="Rocap G."/>
            <person name="Roy S.W."/>
            <person name="Sarai C."/>
            <person name="Schaack S."/>
            <person name="Shirato S."/>
            <person name="Slamovits C.H."/>
            <person name="Spencer D.F."/>
            <person name="Suzuki S."/>
            <person name="Worden A.Z."/>
            <person name="Zauner S."/>
            <person name="Barry K."/>
            <person name="Bell C."/>
            <person name="Bharti A.K."/>
            <person name="Crow J.A."/>
            <person name="Grimwood J."/>
            <person name="Kramer R."/>
            <person name="Lindquist E."/>
            <person name="Lucas S."/>
            <person name="Salamov A."/>
            <person name="McFadden G.I."/>
            <person name="Lane C.E."/>
            <person name="Keeling P.J."/>
            <person name="Gray M.W."/>
            <person name="Grigoriev I.V."/>
            <person name="Archibald J.M."/>
        </authorList>
    </citation>
    <scope>NUCLEOTIDE SEQUENCE</scope>
    <source>
        <strain evidence="2 4">CCMP2712</strain>
    </source>
</reference>
<protein>
    <recommendedName>
        <fullName evidence="5">Tyrosine-protein kinase ephrin type A/B receptor-like domain-containing protein</fullName>
    </recommendedName>
</protein>
<dbReference type="PaxDb" id="55529-EKX52232"/>
<feature type="signal peptide" evidence="1">
    <location>
        <begin position="1"/>
        <end position="32"/>
    </location>
</feature>
<evidence type="ECO:0000256" key="1">
    <source>
        <dbReference type="SAM" id="SignalP"/>
    </source>
</evidence>
<dbReference type="AlphaFoldDB" id="L1JV16"/>
<organism evidence="2">
    <name type="scientific">Guillardia theta (strain CCMP2712)</name>
    <name type="common">Cryptophyte</name>
    <dbReference type="NCBI Taxonomy" id="905079"/>
    <lineage>
        <taxon>Eukaryota</taxon>
        <taxon>Cryptophyceae</taxon>
        <taxon>Pyrenomonadales</taxon>
        <taxon>Geminigeraceae</taxon>
        <taxon>Guillardia</taxon>
    </lineage>
</organism>
<dbReference type="GeneID" id="17308834"/>
<evidence type="ECO:0008006" key="5">
    <source>
        <dbReference type="Google" id="ProtNLM"/>
    </source>
</evidence>
<keyword evidence="1" id="KW-0732">Signal</keyword>
<reference evidence="4" key="2">
    <citation type="submission" date="2012-11" db="EMBL/GenBank/DDBJ databases">
        <authorList>
            <person name="Kuo A."/>
            <person name="Curtis B.A."/>
            <person name="Tanifuji G."/>
            <person name="Burki F."/>
            <person name="Gruber A."/>
            <person name="Irimia M."/>
            <person name="Maruyama S."/>
            <person name="Arias M.C."/>
            <person name="Ball S.G."/>
            <person name="Gile G.H."/>
            <person name="Hirakawa Y."/>
            <person name="Hopkins J.F."/>
            <person name="Rensing S.A."/>
            <person name="Schmutz J."/>
            <person name="Symeonidi A."/>
            <person name="Elias M."/>
            <person name="Eveleigh R.J."/>
            <person name="Herman E.K."/>
            <person name="Klute M.J."/>
            <person name="Nakayama T."/>
            <person name="Obornik M."/>
            <person name="Reyes-Prieto A."/>
            <person name="Armbrust E.V."/>
            <person name="Aves S.J."/>
            <person name="Beiko R.G."/>
            <person name="Coutinho P."/>
            <person name="Dacks J.B."/>
            <person name="Durnford D.G."/>
            <person name="Fast N.M."/>
            <person name="Green B.R."/>
            <person name="Grisdale C."/>
            <person name="Hempe F."/>
            <person name="Henrissat B."/>
            <person name="Hoppner M.P."/>
            <person name="Ishida K.-I."/>
            <person name="Kim E."/>
            <person name="Koreny L."/>
            <person name="Kroth P.G."/>
            <person name="Liu Y."/>
            <person name="Malik S.-B."/>
            <person name="Maier U.G."/>
            <person name="McRose D."/>
            <person name="Mock T."/>
            <person name="Neilson J.A."/>
            <person name="Onodera N.T."/>
            <person name="Poole A.M."/>
            <person name="Pritham E.J."/>
            <person name="Richards T.A."/>
            <person name="Rocap G."/>
            <person name="Roy S.W."/>
            <person name="Sarai C."/>
            <person name="Schaack S."/>
            <person name="Shirato S."/>
            <person name="Slamovits C.H."/>
            <person name="Spencer D.F."/>
            <person name="Suzuki S."/>
            <person name="Worden A.Z."/>
            <person name="Zauner S."/>
            <person name="Barry K."/>
            <person name="Bell C."/>
            <person name="Bharti A.K."/>
            <person name="Crow J.A."/>
            <person name="Grimwood J."/>
            <person name="Kramer R."/>
            <person name="Lindquist E."/>
            <person name="Lucas S."/>
            <person name="Salamov A."/>
            <person name="McFadden G.I."/>
            <person name="Lane C.E."/>
            <person name="Keeling P.J."/>
            <person name="Gray M.W."/>
            <person name="Grigoriev I.V."/>
            <person name="Archibald J.M."/>
        </authorList>
    </citation>
    <scope>NUCLEOTIDE SEQUENCE</scope>
    <source>
        <strain evidence="4">CCMP2712</strain>
    </source>
</reference>
<feature type="chain" id="PRO_5008771805" description="Tyrosine-protein kinase ephrin type A/B receptor-like domain-containing protein" evidence="1">
    <location>
        <begin position="33"/>
        <end position="294"/>
    </location>
</feature>
<name>L1JV16_GUITC</name>
<dbReference type="HOGENOM" id="CLU_948162_0_0_1"/>
<proteinExistence type="predicted"/>
<keyword evidence="4" id="KW-1185">Reference proteome</keyword>
<dbReference type="KEGG" id="gtt:GUITHDRAFT_133943"/>
<reference evidence="3" key="3">
    <citation type="submission" date="2015-06" db="UniProtKB">
        <authorList>
            <consortium name="EnsemblProtists"/>
        </authorList>
    </citation>
    <scope>IDENTIFICATION</scope>
</reference>
<accession>L1JV16</accession>